<evidence type="ECO:0000313" key="2">
    <source>
        <dbReference type="Proteomes" id="UP001140076"/>
    </source>
</evidence>
<organism evidence="1 2">
    <name type="scientific">Streptomonospora mangrovi</name>
    <dbReference type="NCBI Taxonomy" id="2883123"/>
    <lineage>
        <taxon>Bacteria</taxon>
        <taxon>Bacillati</taxon>
        <taxon>Actinomycetota</taxon>
        <taxon>Actinomycetes</taxon>
        <taxon>Streptosporangiales</taxon>
        <taxon>Nocardiopsidaceae</taxon>
        <taxon>Streptomonospora</taxon>
    </lineage>
</organism>
<dbReference type="Proteomes" id="UP001140076">
    <property type="component" value="Unassembled WGS sequence"/>
</dbReference>
<evidence type="ECO:0000313" key="1">
    <source>
        <dbReference type="EMBL" id="MDA0563668.1"/>
    </source>
</evidence>
<protein>
    <submittedName>
        <fullName evidence="1">Uncharacterized protein</fullName>
    </submittedName>
</protein>
<gene>
    <name evidence="1" type="ORF">LG943_04880</name>
</gene>
<sequence>MSTLAAVGLWGLALGSMGFMVASISAVFRGARAVVESGRSQADAIVERADRLFRDAQIESYGSGAKVLSAKKAGTLRRGMANLKKRWDEVQESLKRSEKSYHSYEYQARREVDALVAEGIAEVRDGVPRVRPEILARGGDDAAFLDSVLVGRAELAREAPLKGFGRDLDINPVTTEDVANFQQRVHPDNLGVDELAITETEKALAFQERPQERIQRVRDRLALESRQRTARMTESAVFQGLTGGRATAMRRFDAARLRSERQTRRGR</sequence>
<keyword evidence="2" id="KW-1185">Reference proteome</keyword>
<name>A0A9X3SCH4_9ACTN</name>
<proteinExistence type="predicted"/>
<dbReference type="RefSeq" id="WP_270070942.1">
    <property type="nucleotide sequence ID" value="NZ_JAJAQC010000005.1"/>
</dbReference>
<reference evidence="1" key="1">
    <citation type="submission" date="2021-10" db="EMBL/GenBank/DDBJ databases">
        <title>Streptomonospora sp. nov., isolated from mangrove soil.</title>
        <authorList>
            <person name="Chen X."/>
            <person name="Ge X."/>
            <person name="Liu W."/>
        </authorList>
    </citation>
    <scope>NUCLEOTIDE SEQUENCE</scope>
    <source>
        <strain evidence="1">S1-112</strain>
    </source>
</reference>
<dbReference type="AlphaFoldDB" id="A0A9X3SCH4"/>
<accession>A0A9X3SCH4</accession>
<dbReference type="EMBL" id="JAJAQC010000005">
    <property type="protein sequence ID" value="MDA0563668.1"/>
    <property type="molecule type" value="Genomic_DNA"/>
</dbReference>
<comment type="caution">
    <text evidence="1">The sequence shown here is derived from an EMBL/GenBank/DDBJ whole genome shotgun (WGS) entry which is preliminary data.</text>
</comment>